<feature type="compositionally biased region" description="Pro residues" evidence="6">
    <location>
        <begin position="1"/>
        <end position="14"/>
    </location>
</feature>
<dbReference type="GO" id="GO:0005669">
    <property type="term" value="C:transcription factor TFIID complex"/>
    <property type="evidence" value="ECO:0007669"/>
    <property type="project" value="InterPro"/>
</dbReference>
<gene>
    <name evidence="8" type="ORF">B0A48_00780</name>
</gene>
<dbReference type="OrthoDB" id="28335at2759"/>
<protein>
    <recommendedName>
        <fullName evidence="7">TAFII28-like protein domain-containing protein</fullName>
    </recommendedName>
</protein>
<keyword evidence="9" id="KW-1185">Reference proteome</keyword>
<dbReference type="GO" id="GO:0046982">
    <property type="term" value="F:protein heterodimerization activity"/>
    <property type="evidence" value="ECO:0007669"/>
    <property type="project" value="InterPro"/>
</dbReference>
<dbReference type="Proteomes" id="UP000192596">
    <property type="component" value="Unassembled WGS sequence"/>
</dbReference>
<feature type="compositionally biased region" description="Polar residues" evidence="6">
    <location>
        <begin position="38"/>
        <end position="85"/>
    </location>
</feature>
<comment type="caution">
    <text evidence="8">The sequence shown here is derived from an EMBL/GenBank/DDBJ whole genome shotgun (WGS) entry which is preliminary data.</text>
</comment>
<keyword evidence="5" id="KW-0539">Nucleus</keyword>
<evidence type="ECO:0000256" key="3">
    <source>
        <dbReference type="ARBA" id="ARBA00023015"/>
    </source>
</evidence>
<dbReference type="CDD" id="cd08048">
    <property type="entry name" value="HFD_TAF11"/>
    <property type="match status" value="1"/>
</dbReference>
<feature type="region of interest" description="Disordered" evidence="6">
    <location>
        <begin position="1"/>
        <end position="146"/>
    </location>
</feature>
<dbReference type="STRING" id="1507870.A0A1V8TRD8"/>
<evidence type="ECO:0000259" key="7">
    <source>
        <dbReference type="Pfam" id="PF04719"/>
    </source>
</evidence>
<organism evidence="8 9">
    <name type="scientific">Cryoendolithus antarcticus</name>
    <dbReference type="NCBI Taxonomy" id="1507870"/>
    <lineage>
        <taxon>Eukaryota</taxon>
        <taxon>Fungi</taxon>
        <taxon>Dikarya</taxon>
        <taxon>Ascomycota</taxon>
        <taxon>Pezizomycotina</taxon>
        <taxon>Dothideomycetes</taxon>
        <taxon>Dothideomycetidae</taxon>
        <taxon>Cladosporiales</taxon>
        <taxon>Cladosporiaceae</taxon>
        <taxon>Cryoendolithus</taxon>
    </lineage>
</organism>
<feature type="compositionally biased region" description="Basic residues" evidence="6">
    <location>
        <begin position="94"/>
        <end position="107"/>
    </location>
</feature>
<evidence type="ECO:0000256" key="6">
    <source>
        <dbReference type="SAM" id="MobiDB-lite"/>
    </source>
</evidence>
<dbReference type="InParanoid" id="A0A1V8TRD8"/>
<dbReference type="GO" id="GO:0016251">
    <property type="term" value="F:RNA polymerase II general transcription initiation factor activity"/>
    <property type="evidence" value="ECO:0007669"/>
    <property type="project" value="TreeGrafter"/>
</dbReference>
<evidence type="ECO:0000313" key="9">
    <source>
        <dbReference type="Proteomes" id="UP000192596"/>
    </source>
</evidence>
<dbReference type="Gene3D" id="1.10.20.10">
    <property type="entry name" value="Histone, subunit A"/>
    <property type="match status" value="1"/>
</dbReference>
<dbReference type="SUPFAM" id="SSF47113">
    <property type="entry name" value="Histone-fold"/>
    <property type="match status" value="1"/>
</dbReference>
<evidence type="ECO:0000313" key="8">
    <source>
        <dbReference type="EMBL" id="OQO13905.1"/>
    </source>
</evidence>
<dbReference type="PANTHER" id="PTHR13218:SF8">
    <property type="entry name" value="TRANSCRIPTION INITIATION FACTOR TFIID SUBUNIT 11"/>
    <property type="match status" value="1"/>
</dbReference>
<evidence type="ECO:0000256" key="1">
    <source>
        <dbReference type="ARBA" id="ARBA00004123"/>
    </source>
</evidence>
<feature type="region of interest" description="Disordered" evidence="6">
    <location>
        <begin position="253"/>
        <end position="295"/>
    </location>
</feature>
<dbReference type="InterPro" id="IPR009072">
    <property type="entry name" value="Histone-fold"/>
</dbReference>
<evidence type="ECO:0000256" key="5">
    <source>
        <dbReference type="ARBA" id="ARBA00023242"/>
    </source>
</evidence>
<dbReference type="GO" id="GO:0051123">
    <property type="term" value="P:RNA polymerase II preinitiation complex assembly"/>
    <property type="evidence" value="ECO:0007669"/>
    <property type="project" value="InterPro"/>
</dbReference>
<feature type="compositionally biased region" description="Low complexity" evidence="6">
    <location>
        <begin position="23"/>
        <end position="37"/>
    </location>
</feature>
<keyword evidence="4" id="KW-0804">Transcription</keyword>
<evidence type="ECO:0000256" key="2">
    <source>
        <dbReference type="ARBA" id="ARBA00009788"/>
    </source>
</evidence>
<feature type="domain" description="TAFII28-like protein" evidence="7">
    <location>
        <begin position="168"/>
        <end position="238"/>
    </location>
</feature>
<sequence>MASPPPPSSSPPAPGGLTLPRQRPALTLPTASALASRKPSTASTATLSSHPLRQTSFPPEGQTSPRYSPSVTPDFSDSEITSAISGPTTTGTGKLKRKRGEKRKLGRPRKEGSLLPDPELRSSPSHPPPPQDDPSSDSDASADDPLASRSHLDAAYRQQQSDQKSMLALMPEWQRAQYAQWHAFKLNKADVRKLVNQTLSQSVPANVVNVVSSYLKIFAGQVVEGAREVQGERMWEEGLRKKRRVDKTMAGVKKEGGVKTEGNGQEMLGSDDTQPDSESTIQGQHGDGQDDMPDAALGWSREIDELDRGPLQPDHLREAVRRMKKSRAGGSVGFTGLSLEGREVAAPRMGGRRLFR</sequence>
<dbReference type="AlphaFoldDB" id="A0A1V8TRD8"/>
<accession>A0A1V8TRD8</accession>
<dbReference type="Pfam" id="PF04719">
    <property type="entry name" value="TAFII28"/>
    <property type="match status" value="1"/>
</dbReference>
<name>A0A1V8TRD8_9PEZI</name>
<evidence type="ECO:0000256" key="4">
    <source>
        <dbReference type="ARBA" id="ARBA00023163"/>
    </source>
</evidence>
<proteinExistence type="inferred from homology"/>
<keyword evidence="3" id="KW-0805">Transcription regulation</keyword>
<dbReference type="InterPro" id="IPR045127">
    <property type="entry name" value="TAF11-like"/>
</dbReference>
<dbReference type="EMBL" id="NAJO01000002">
    <property type="protein sequence ID" value="OQO13905.1"/>
    <property type="molecule type" value="Genomic_DNA"/>
</dbReference>
<dbReference type="PANTHER" id="PTHR13218">
    <property type="entry name" value="TRANSCRIPTION INITIATION FACTOR TFIID SUBUNIT 11-RELATED"/>
    <property type="match status" value="1"/>
</dbReference>
<comment type="similarity">
    <text evidence="2">Belongs to the TAF11 family.</text>
</comment>
<comment type="subcellular location">
    <subcellularLocation>
        <location evidence="1">Nucleus</location>
    </subcellularLocation>
</comment>
<reference evidence="9" key="1">
    <citation type="submission" date="2017-03" db="EMBL/GenBank/DDBJ databases">
        <title>Genomes of endolithic fungi from Antarctica.</title>
        <authorList>
            <person name="Coleine C."/>
            <person name="Masonjones S."/>
            <person name="Stajich J.E."/>
        </authorList>
    </citation>
    <scope>NUCLEOTIDE SEQUENCE [LARGE SCALE GENOMIC DNA]</scope>
    <source>
        <strain evidence="9">CCFEE 5527</strain>
    </source>
</reference>
<dbReference type="InterPro" id="IPR006809">
    <property type="entry name" value="TAFII28_dom"/>
</dbReference>